<dbReference type="AlphaFoldDB" id="A0A1V3C3Q6"/>
<feature type="chain" id="PRO_5011985174" description="Glycoside-hydrolase family GH114 TIM-barrel domain-containing protein" evidence="1">
    <location>
        <begin position="24"/>
        <end position="269"/>
    </location>
</feature>
<dbReference type="SUPFAM" id="SSF51445">
    <property type="entry name" value="(Trans)glycosidases"/>
    <property type="match status" value="1"/>
</dbReference>
<dbReference type="PANTHER" id="PTHR35273:SF2">
    <property type="entry name" value="ALPHA-GALACTOSIDASE"/>
    <property type="match status" value="1"/>
</dbReference>
<dbReference type="InterPro" id="IPR013785">
    <property type="entry name" value="Aldolase_TIM"/>
</dbReference>
<gene>
    <name evidence="3" type="ORF">NOSIN_15350</name>
</gene>
<evidence type="ECO:0000313" key="3">
    <source>
        <dbReference type="EMBL" id="OOC55010.1"/>
    </source>
</evidence>
<evidence type="ECO:0000313" key="4">
    <source>
        <dbReference type="Proteomes" id="UP000189004"/>
    </source>
</evidence>
<comment type="caution">
    <text evidence="3">The sequence shown here is derived from an EMBL/GenBank/DDBJ whole genome shotgun (WGS) entry which is preliminary data.</text>
</comment>
<name>A0A1V3C3Q6_9ACTN</name>
<dbReference type="Proteomes" id="UP000189004">
    <property type="component" value="Unassembled WGS sequence"/>
</dbReference>
<keyword evidence="4" id="KW-1185">Reference proteome</keyword>
<dbReference type="InterPro" id="IPR004352">
    <property type="entry name" value="GH114_TIM-barrel"/>
</dbReference>
<sequence length="269" mass="27825">MADTTRAAALLLAVLCAGCASTAAVPVPEPPPKGPFDYQLGGAYTPAAGVATVVRDATDEPAAGLYSVCYVNGFQTQPQERDLWLSEHPGLLLRDTGGDPVADPDWPDEMLLDTSTADAREEIARVVGETVATCAERGFDAVEFDNLDSFTRSGGALTADDNLALAAELVAAAHGRGLAAAQKNAAETTGRARGEAGFDFAVAEECVAFDECGAYTGAYGDGVLVVEYPDTLGSSLAQACGAPGTPSRTILRDRDLLVPGEEGHLRESC</sequence>
<dbReference type="OrthoDB" id="319933at2"/>
<organism evidence="3 4">
    <name type="scientific">Nocardiopsis sinuspersici</name>
    <dbReference type="NCBI Taxonomy" id="501010"/>
    <lineage>
        <taxon>Bacteria</taxon>
        <taxon>Bacillati</taxon>
        <taxon>Actinomycetota</taxon>
        <taxon>Actinomycetes</taxon>
        <taxon>Streptosporangiales</taxon>
        <taxon>Nocardiopsidaceae</taxon>
        <taxon>Nocardiopsis</taxon>
    </lineage>
</organism>
<feature type="domain" description="Glycoside-hydrolase family GH114 TIM-barrel" evidence="2">
    <location>
        <begin position="36"/>
        <end position="256"/>
    </location>
</feature>
<proteinExistence type="predicted"/>
<reference evidence="4" key="1">
    <citation type="submission" date="2016-08" db="EMBL/GenBank/DDBJ databases">
        <authorList>
            <person name="Tokovenko B."/>
            <person name="Kalinowski J."/>
        </authorList>
    </citation>
    <scope>NUCLEOTIDE SEQUENCE [LARGE SCALE GENOMIC DNA]</scope>
    <source>
        <strain evidence="4">UTMC102</strain>
    </source>
</reference>
<evidence type="ECO:0000259" key="2">
    <source>
        <dbReference type="Pfam" id="PF03537"/>
    </source>
</evidence>
<protein>
    <recommendedName>
        <fullName evidence="2">Glycoside-hydrolase family GH114 TIM-barrel domain-containing protein</fullName>
    </recommendedName>
</protein>
<keyword evidence="1" id="KW-0732">Signal</keyword>
<dbReference type="InterPro" id="IPR017853">
    <property type="entry name" value="GH"/>
</dbReference>
<accession>A0A1V3C3Q6</accession>
<dbReference type="PANTHER" id="PTHR35273">
    <property type="entry name" value="ALPHA-1,4 POLYGALACTOSAMINIDASE, PUTATIVE (AFU_ORTHOLOGUE AFUA_3G07890)-RELATED"/>
    <property type="match status" value="1"/>
</dbReference>
<feature type="signal peptide" evidence="1">
    <location>
        <begin position="1"/>
        <end position="23"/>
    </location>
</feature>
<evidence type="ECO:0000256" key="1">
    <source>
        <dbReference type="SAM" id="SignalP"/>
    </source>
</evidence>
<dbReference type="EMBL" id="MCOK01000001">
    <property type="protein sequence ID" value="OOC55010.1"/>
    <property type="molecule type" value="Genomic_DNA"/>
</dbReference>
<dbReference type="Gene3D" id="3.20.20.70">
    <property type="entry name" value="Aldolase class I"/>
    <property type="match status" value="1"/>
</dbReference>
<dbReference type="Pfam" id="PF03537">
    <property type="entry name" value="Glyco_hydro_114"/>
    <property type="match status" value="1"/>
</dbReference>
<dbReference type="RefSeq" id="WP_077691431.1">
    <property type="nucleotide sequence ID" value="NZ_MCOK01000001.1"/>
</dbReference>
<dbReference type="STRING" id="501010.NOSIN_15350"/>